<dbReference type="EMBL" id="JAAXYH010000002">
    <property type="protein sequence ID" value="NMH64606.1"/>
    <property type="molecule type" value="Genomic_DNA"/>
</dbReference>
<dbReference type="Proteomes" id="UP000737113">
    <property type="component" value="Unassembled WGS sequence"/>
</dbReference>
<sequence length="91" mass="9867">MTIAEPETDKTAAPDASNSRRFAEIGKLTANSFNAQKQLIKRVLKGQSVSCAGCRQPLNVLLPEQLKPGQKPGIFCKKGCTDIELDMEAYG</sequence>
<evidence type="ECO:0000313" key="2">
    <source>
        <dbReference type="Proteomes" id="UP000737113"/>
    </source>
</evidence>
<dbReference type="AlphaFoldDB" id="A0A972FZ91"/>
<accession>A0A972FZ91</accession>
<protein>
    <submittedName>
        <fullName evidence="1">Uncharacterized protein</fullName>
    </submittedName>
</protein>
<gene>
    <name evidence="1" type="ORF">HC757_05420</name>
</gene>
<organism evidence="1 2">
    <name type="scientific">Shewanella salipaludis</name>
    <dbReference type="NCBI Taxonomy" id="2723052"/>
    <lineage>
        <taxon>Bacteria</taxon>
        <taxon>Pseudomonadati</taxon>
        <taxon>Pseudomonadota</taxon>
        <taxon>Gammaproteobacteria</taxon>
        <taxon>Alteromonadales</taxon>
        <taxon>Shewanellaceae</taxon>
        <taxon>Shewanella</taxon>
    </lineage>
</organism>
<reference evidence="1" key="1">
    <citation type="submission" date="2020-04" db="EMBL/GenBank/DDBJ databases">
        <title>Description of Shewanella salipaludis sp. nov., isolated from a salt marsh.</title>
        <authorList>
            <person name="Park S."/>
            <person name="Yoon J.-H."/>
        </authorList>
    </citation>
    <scope>NUCLEOTIDE SEQUENCE</scope>
    <source>
        <strain evidence="1">SHSM-M6</strain>
    </source>
</reference>
<name>A0A972FZ91_9GAMM</name>
<proteinExistence type="predicted"/>
<keyword evidence="2" id="KW-1185">Reference proteome</keyword>
<comment type="caution">
    <text evidence="1">The sequence shown here is derived from an EMBL/GenBank/DDBJ whole genome shotgun (WGS) entry which is preliminary data.</text>
</comment>
<evidence type="ECO:0000313" key="1">
    <source>
        <dbReference type="EMBL" id="NMH64606.1"/>
    </source>
</evidence>
<dbReference type="RefSeq" id="WP_169563270.1">
    <property type="nucleotide sequence ID" value="NZ_JAAXYH010000002.1"/>
</dbReference>